<gene>
    <name evidence="2" type="ORF">DPMN_157795</name>
</gene>
<keyword evidence="3" id="KW-1185">Reference proteome</keyword>
<feature type="region of interest" description="Disordered" evidence="1">
    <location>
        <begin position="51"/>
        <end position="119"/>
    </location>
</feature>
<reference evidence="2" key="2">
    <citation type="submission" date="2020-11" db="EMBL/GenBank/DDBJ databases">
        <authorList>
            <person name="McCartney M.A."/>
            <person name="Auch B."/>
            <person name="Kono T."/>
            <person name="Mallez S."/>
            <person name="Becker A."/>
            <person name="Gohl D.M."/>
            <person name="Silverstein K.A.T."/>
            <person name="Koren S."/>
            <person name="Bechman K.B."/>
            <person name="Herman A."/>
            <person name="Abrahante J.E."/>
            <person name="Garbe J."/>
        </authorList>
    </citation>
    <scope>NUCLEOTIDE SEQUENCE</scope>
    <source>
        <strain evidence="2">Duluth1</strain>
        <tissue evidence="2">Whole animal</tissue>
    </source>
</reference>
<proteinExistence type="predicted"/>
<evidence type="ECO:0000256" key="1">
    <source>
        <dbReference type="SAM" id="MobiDB-lite"/>
    </source>
</evidence>
<evidence type="ECO:0000313" key="3">
    <source>
        <dbReference type="Proteomes" id="UP000828390"/>
    </source>
</evidence>
<feature type="compositionally biased region" description="Basic and acidic residues" evidence="1">
    <location>
        <begin position="93"/>
        <end position="103"/>
    </location>
</feature>
<feature type="compositionally biased region" description="Polar residues" evidence="1">
    <location>
        <begin position="74"/>
        <end position="87"/>
    </location>
</feature>
<accession>A0A9D4EHV7</accession>
<organism evidence="2 3">
    <name type="scientific">Dreissena polymorpha</name>
    <name type="common">Zebra mussel</name>
    <name type="synonym">Mytilus polymorpha</name>
    <dbReference type="NCBI Taxonomy" id="45954"/>
    <lineage>
        <taxon>Eukaryota</taxon>
        <taxon>Metazoa</taxon>
        <taxon>Spiralia</taxon>
        <taxon>Lophotrochozoa</taxon>
        <taxon>Mollusca</taxon>
        <taxon>Bivalvia</taxon>
        <taxon>Autobranchia</taxon>
        <taxon>Heteroconchia</taxon>
        <taxon>Euheterodonta</taxon>
        <taxon>Imparidentia</taxon>
        <taxon>Neoheterodontei</taxon>
        <taxon>Myida</taxon>
        <taxon>Dreissenoidea</taxon>
        <taxon>Dreissenidae</taxon>
        <taxon>Dreissena</taxon>
    </lineage>
</organism>
<sequence>MLLIEAVRKTAIHVAISCKPVVMATKIMHQDEARGMAIHLMEEAVFRRKPAGYGDHAPGHGLRNGDLRDGPIDYQTQTRSNGFRSYASSRGSRNGDSRDDTDGQKNNLFRYHTPGMRIL</sequence>
<comment type="caution">
    <text evidence="2">The sequence shown here is derived from an EMBL/GenBank/DDBJ whole genome shotgun (WGS) entry which is preliminary data.</text>
</comment>
<dbReference type="Proteomes" id="UP000828390">
    <property type="component" value="Unassembled WGS sequence"/>
</dbReference>
<dbReference type="EMBL" id="JAIWYP010000008">
    <property type="protein sequence ID" value="KAH3779986.1"/>
    <property type="molecule type" value="Genomic_DNA"/>
</dbReference>
<name>A0A9D4EHV7_DREPO</name>
<reference evidence="2" key="1">
    <citation type="journal article" date="2019" name="bioRxiv">
        <title>The Genome of the Zebra Mussel, Dreissena polymorpha: A Resource for Invasive Species Research.</title>
        <authorList>
            <person name="McCartney M.A."/>
            <person name="Auch B."/>
            <person name="Kono T."/>
            <person name="Mallez S."/>
            <person name="Zhang Y."/>
            <person name="Obille A."/>
            <person name="Becker A."/>
            <person name="Abrahante J.E."/>
            <person name="Garbe J."/>
            <person name="Badalamenti J.P."/>
            <person name="Herman A."/>
            <person name="Mangelson H."/>
            <person name="Liachko I."/>
            <person name="Sullivan S."/>
            <person name="Sone E.D."/>
            <person name="Koren S."/>
            <person name="Silverstein K.A.T."/>
            <person name="Beckman K.B."/>
            <person name="Gohl D.M."/>
        </authorList>
    </citation>
    <scope>NUCLEOTIDE SEQUENCE</scope>
    <source>
        <strain evidence="2">Duluth1</strain>
        <tissue evidence="2">Whole animal</tissue>
    </source>
</reference>
<dbReference type="AlphaFoldDB" id="A0A9D4EHV7"/>
<evidence type="ECO:0000313" key="2">
    <source>
        <dbReference type="EMBL" id="KAH3779986.1"/>
    </source>
</evidence>
<protein>
    <submittedName>
        <fullName evidence="2">Uncharacterized protein</fullName>
    </submittedName>
</protein>